<dbReference type="PROSITE" id="PS51462">
    <property type="entry name" value="NUDIX"/>
    <property type="match status" value="1"/>
</dbReference>
<dbReference type="RefSeq" id="WP_081715695.1">
    <property type="nucleotide sequence ID" value="NZ_AUBJ02000001.1"/>
</dbReference>
<gene>
    <name evidence="13" type="ORF">G443_001263</name>
</gene>
<name>A0ABT1JF08_ACTCY</name>
<evidence type="ECO:0000256" key="11">
    <source>
        <dbReference type="ARBA" id="ARBA00038905"/>
    </source>
</evidence>
<keyword evidence="8" id="KW-0460">Magnesium</keyword>
<keyword evidence="5" id="KW-0479">Metal-binding</keyword>
<evidence type="ECO:0000256" key="6">
    <source>
        <dbReference type="ARBA" id="ARBA00022763"/>
    </source>
</evidence>
<sequence length="131" mass="14379">MVIDKVAWLEIVDGAVLCARSRGKELFYLPGGKRDPGETDVQTLVREVDEELGVEVLADSAEHVATVEASADGKAEGVLVRMACYRAEHRGTPEPRAEIEELAWLTSADRDRLSEAGRAVFDDLRERGLLS</sequence>
<dbReference type="EC" id="3.6.1.55" evidence="11"/>
<keyword evidence="6" id="KW-0227">DNA damage</keyword>
<keyword evidence="3" id="KW-0515">Mutator protein</keyword>
<evidence type="ECO:0000256" key="1">
    <source>
        <dbReference type="ARBA" id="ARBA00001946"/>
    </source>
</evidence>
<comment type="caution">
    <text evidence="13">The sequence shown here is derived from an EMBL/GenBank/DDBJ whole genome shotgun (WGS) entry which is preliminary data.</text>
</comment>
<proteinExistence type="inferred from homology"/>
<evidence type="ECO:0000313" key="14">
    <source>
        <dbReference type="Proteomes" id="UP000791080"/>
    </source>
</evidence>
<dbReference type="PANTHER" id="PTHR47707:SF1">
    <property type="entry name" value="NUDIX HYDROLASE FAMILY PROTEIN"/>
    <property type="match status" value="1"/>
</dbReference>
<evidence type="ECO:0000256" key="7">
    <source>
        <dbReference type="ARBA" id="ARBA00022801"/>
    </source>
</evidence>
<dbReference type="InterPro" id="IPR020084">
    <property type="entry name" value="NUDIX_hydrolase_CS"/>
</dbReference>
<evidence type="ECO:0000256" key="2">
    <source>
        <dbReference type="ARBA" id="ARBA00005582"/>
    </source>
</evidence>
<comment type="similarity">
    <text evidence="2">Belongs to the Nudix hydrolase family.</text>
</comment>
<dbReference type="SUPFAM" id="SSF55811">
    <property type="entry name" value="Nudix"/>
    <property type="match status" value="1"/>
</dbReference>
<reference evidence="13 14" key="1">
    <citation type="submission" date="2013-07" db="EMBL/GenBank/DDBJ databases">
        <authorList>
            <consortium name="DOE Joint Genome Institute"/>
            <person name="Reeve W."/>
            <person name="Huntemann M."/>
            <person name="Han J."/>
            <person name="Chen A."/>
            <person name="Kyrpides N."/>
            <person name="Mavromatis K."/>
            <person name="Markowitz V."/>
            <person name="Palaniappan K."/>
            <person name="Ivanova N."/>
            <person name="Schaumberg A."/>
            <person name="Pati A."/>
            <person name="Liolios K."/>
            <person name="Nordberg H.P."/>
            <person name="Cantor M.N."/>
            <person name="Hua S.X."/>
            <person name="Woyke T."/>
        </authorList>
    </citation>
    <scope>NUCLEOTIDE SEQUENCE [LARGE SCALE GENOMIC DNA]</scope>
    <source>
        <strain evidence="13 14">DSM 43889</strain>
    </source>
</reference>
<evidence type="ECO:0000256" key="10">
    <source>
        <dbReference type="ARBA" id="ARBA00035861"/>
    </source>
</evidence>
<dbReference type="PANTHER" id="PTHR47707">
    <property type="entry name" value="8-OXO-DGTP DIPHOSPHATASE"/>
    <property type="match status" value="1"/>
</dbReference>
<evidence type="ECO:0000256" key="4">
    <source>
        <dbReference type="ARBA" id="ARBA00022705"/>
    </source>
</evidence>
<dbReference type="InterPro" id="IPR047127">
    <property type="entry name" value="MutT-like"/>
</dbReference>
<comment type="cofactor">
    <cofactor evidence="1">
        <name>Mg(2+)</name>
        <dbReference type="ChEBI" id="CHEBI:18420"/>
    </cofactor>
</comment>
<dbReference type="Gene3D" id="3.90.79.10">
    <property type="entry name" value="Nucleoside Triphosphate Pyrophosphohydrolase"/>
    <property type="match status" value="1"/>
</dbReference>
<evidence type="ECO:0000259" key="12">
    <source>
        <dbReference type="PROSITE" id="PS51462"/>
    </source>
</evidence>
<organism evidence="13 14">
    <name type="scientific">Actinoalloteichus caeruleus DSM 43889</name>
    <dbReference type="NCBI Taxonomy" id="1120930"/>
    <lineage>
        <taxon>Bacteria</taxon>
        <taxon>Bacillati</taxon>
        <taxon>Actinomycetota</taxon>
        <taxon>Actinomycetes</taxon>
        <taxon>Pseudonocardiales</taxon>
        <taxon>Pseudonocardiaceae</taxon>
        <taxon>Actinoalloteichus</taxon>
        <taxon>Actinoalloteichus cyanogriseus</taxon>
    </lineage>
</organism>
<dbReference type="Pfam" id="PF00293">
    <property type="entry name" value="NUDIX"/>
    <property type="match status" value="1"/>
</dbReference>
<keyword evidence="14" id="KW-1185">Reference proteome</keyword>
<dbReference type="PROSITE" id="PS00893">
    <property type="entry name" value="NUDIX_BOX"/>
    <property type="match status" value="1"/>
</dbReference>
<dbReference type="Proteomes" id="UP000791080">
    <property type="component" value="Unassembled WGS sequence"/>
</dbReference>
<reference evidence="13 14" key="2">
    <citation type="submission" date="2022-06" db="EMBL/GenBank/DDBJ databases">
        <title>Genomic Encyclopedia of Type Strains, Phase I: the one thousand microbial genomes (KMG-I) project.</title>
        <authorList>
            <person name="Kyrpides N."/>
        </authorList>
    </citation>
    <scope>NUCLEOTIDE SEQUENCE [LARGE SCALE GENOMIC DNA]</scope>
    <source>
        <strain evidence="13 14">DSM 43889</strain>
    </source>
</reference>
<dbReference type="InterPro" id="IPR015797">
    <property type="entry name" value="NUDIX_hydrolase-like_dom_sf"/>
</dbReference>
<accession>A0ABT1JF08</accession>
<dbReference type="InterPro" id="IPR000086">
    <property type="entry name" value="NUDIX_hydrolase_dom"/>
</dbReference>
<keyword evidence="9" id="KW-0234">DNA repair</keyword>
<evidence type="ECO:0000256" key="9">
    <source>
        <dbReference type="ARBA" id="ARBA00023204"/>
    </source>
</evidence>
<dbReference type="CDD" id="cd04690">
    <property type="entry name" value="NUDIX_Hydrolase"/>
    <property type="match status" value="1"/>
</dbReference>
<keyword evidence="7" id="KW-0378">Hydrolase</keyword>
<feature type="domain" description="Nudix hydrolase" evidence="12">
    <location>
        <begin position="1"/>
        <end position="126"/>
    </location>
</feature>
<evidence type="ECO:0000313" key="13">
    <source>
        <dbReference type="EMBL" id="MCP2330993.1"/>
    </source>
</evidence>
<evidence type="ECO:0000256" key="3">
    <source>
        <dbReference type="ARBA" id="ARBA00022457"/>
    </source>
</evidence>
<comment type="catalytic activity">
    <reaction evidence="10">
        <text>8-oxo-dGTP + H2O = 8-oxo-dGMP + diphosphate + H(+)</text>
        <dbReference type="Rhea" id="RHEA:31575"/>
        <dbReference type="ChEBI" id="CHEBI:15377"/>
        <dbReference type="ChEBI" id="CHEBI:15378"/>
        <dbReference type="ChEBI" id="CHEBI:33019"/>
        <dbReference type="ChEBI" id="CHEBI:63224"/>
        <dbReference type="ChEBI" id="CHEBI:77896"/>
        <dbReference type="EC" id="3.6.1.55"/>
    </reaction>
</comment>
<keyword evidence="4" id="KW-0235">DNA replication</keyword>
<protein>
    <recommendedName>
        <fullName evidence="11">8-oxo-dGTP diphosphatase</fullName>
        <ecNumber evidence="11">3.6.1.55</ecNumber>
    </recommendedName>
</protein>
<evidence type="ECO:0000256" key="8">
    <source>
        <dbReference type="ARBA" id="ARBA00022842"/>
    </source>
</evidence>
<evidence type="ECO:0000256" key="5">
    <source>
        <dbReference type="ARBA" id="ARBA00022723"/>
    </source>
</evidence>
<dbReference type="EMBL" id="AUBJ02000001">
    <property type="protein sequence ID" value="MCP2330993.1"/>
    <property type="molecule type" value="Genomic_DNA"/>
</dbReference>